<dbReference type="EMBL" id="ACFT01000044">
    <property type="protein sequence ID" value="EEV24446.1"/>
    <property type="molecule type" value="Genomic_DNA"/>
</dbReference>
<evidence type="ECO:0000256" key="1">
    <source>
        <dbReference type="SAM" id="MobiDB-lite"/>
    </source>
</evidence>
<keyword evidence="3" id="KW-1185">Reference proteome</keyword>
<proteinExistence type="predicted"/>
<organism evidence="2 3">
    <name type="scientific">Actinobacillus minor 202</name>
    <dbReference type="NCBI Taxonomy" id="591023"/>
    <lineage>
        <taxon>Bacteria</taxon>
        <taxon>Pseudomonadati</taxon>
        <taxon>Pseudomonadota</taxon>
        <taxon>Gammaproteobacteria</taxon>
        <taxon>Pasteurellales</taxon>
        <taxon>Pasteurellaceae</taxon>
        <taxon>Actinobacillus</taxon>
    </lineage>
</organism>
<accession>A0ABP2GTN8</accession>
<feature type="non-terminal residue" evidence="2">
    <location>
        <position position="1"/>
    </location>
</feature>
<dbReference type="Proteomes" id="UP000003394">
    <property type="component" value="Unassembled WGS sequence"/>
</dbReference>
<evidence type="ECO:0000313" key="3">
    <source>
        <dbReference type="Proteomes" id="UP000003394"/>
    </source>
</evidence>
<sequence>GSTGLGIEGAASVGKGHANSDSQVQNQEVFHKVCCL</sequence>
<feature type="region of interest" description="Disordered" evidence="1">
    <location>
        <begin position="1"/>
        <end position="24"/>
    </location>
</feature>
<gene>
    <name evidence="2" type="ORF">AM202_05799</name>
</gene>
<name>A0ABP2GTN8_9PAST</name>
<evidence type="ECO:0000313" key="2">
    <source>
        <dbReference type="EMBL" id="EEV24446.1"/>
    </source>
</evidence>
<reference evidence="2 3" key="1">
    <citation type="journal article" date="2010" name="Vet. Microbiol.">
        <title>Production of haemolysins by strains of the Actinobacillus minor/porcitonsillarum complex.</title>
        <authorList>
            <person name="Arya G."/>
            <person name="Niven D.F."/>
        </authorList>
    </citation>
    <scope>NUCLEOTIDE SEQUENCE [LARGE SCALE GENOMIC DNA]</scope>
    <source>
        <strain evidence="3">strain 202</strain>
    </source>
</reference>
<protein>
    <submittedName>
        <fullName evidence="2">Uncharacterized protein</fullName>
    </submittedName>
</protein>
<comment type="caution">
    <text evidence="2">The sequence shown here is derived from an EMBL/GenBank/DDBJ whole genome shotgun (WGS) entry which is preliminary data.</text>
</comment>